<proteinExistence type="predicted"/>
<accession>A0A1G8UM02</accession>
<name>A0A1G8UM02_9MICC</name>
<keyword evidence="2" id="KW-1185">Reference proteome</keyword>
<dbReference type="Proteomes" id="UP000182130">
    <property type="component" value="Unassembled WGS sequence"/>
</dbReference>
<sequence length="158" mass="16380">MKAWAIRTAIAFVFNGITLWAASILPGVRLGGGFLWVVLVLTAASLLLRGAAAVLFRRLDARQRADETQAPDGGQPARSKAARKALVAAAGLALSLAAVWLTTAFAGGLVITGTAGWVLLTVVVWLASVIFESVDDGLENKAQQLLGGTGPGESEVKE</sequence>
<dbReference type="RefSeq" id="WP_074590109.1">
    <property type="nucleotide sequence ID" value="NZ_FNEI01000012.1"/>
</dbReference>
<evidence type="ECO:0000313" key="2">
    <source>
        <dbReference type="Proteomes" id="UP000182130"/>
    </source>
</evidence>
<evidence type="ECO:0000313" key="1">
    <source>
        <dbReference type="EMBL" id="SDJ54936.1"/>
    </source>
</evidence>
<protein>
    <submittedName>
        <fullName evidence="1">Uncharacterized protein</fullName>
    </submittedName>
</protein>
<reference evidence="2" key="1">
    <citation type="submission" date="2016-10" db="EMBL/GenBank/DDBJ databases">
        <authorList>
            <person name="Varghese N."/>
            <person name="Submissions S."/>
        </authorList>
    </citation>
    <scope>NUCLEOTIDE SEQUENCE [LARGE SCALE GENOMIC DNA]</scope>
    <source>
        <strain evidence="2">CGMCC 1.10783</strain>
    </source>
</reference>
<dbReference type="STRING" id="1045773.SAMN05216555_11247"/>
<dbReference type="EMBL" id="FNEI01000012">
    <property type="protein sequence ID" value="SDJ54936.1"/>
    <property type="molecule type" value="Genomic_DNA"/>
</dbReference>
<dbReference type="AlphaFoldDB" id="A0A1G8UM02"/>
<gene>
    <name evidence="1" type="ORF">SAMN05216555_11247</name>
</gene>
<dbReference type="OrthoDB" id="4948800at2"/>
<organism evidence="1 2">
    <name type="scientific">Arthrobacter cupressi</name>
    <dbReference type="NCBI Taxonomy" id="1045773"/>
    <lineage>
        <taxon>Bacteria</taxon>
        <taxon>Bacillati</taxon>
        <taxon>Actinomycetota</taxon>
        <taxon>Actinomycetes</taxon>
        <taxon>Micrococcales</taxon>
        <taxon>Micrococcaceae</taxon>
        <taxon>Arthrobacter</taxon>
    </lineage>
</organism>